<sequence length="185" mass="19887">MRTKENSLVSIIMTGLFAAIIYLGVWVLRIPVPALVGRPFIHFGNTLTAVAILYLGYRNGMLAGIIGLGGFDLLNGYAATSWLTMLEVVIVASVLTAVYKGMHYQDSKRNIIILGIIAGITKIFTTYCVSIVEALMVGTSLNVALVSSFVSLPATVINSISTAICTPILYFAVRDGAKRVLRKSV</sequence>
<dbReference type="STRING" id="324831.LGAS_0739"/>
<gene>
    <name evidence="2" type="ORF">F8244_04090</name>
    <name evidence="3" type="ORF">FIPPAONL_01431</name>
</gene>
<evidence type="ECO:0000313" key="4">
    <source>
        <dbReference type="Proteomes" id="UP000316012"/>
    </source>
</evidence>
<dbReference type="EMBL" id="SRMD01000089">
    <property type="protein sequence ID" value="TQW14789.1"/>
    <property type="molecule type" value="Genomic_DNA"/>
</dbReference>
<evidence type="ECO:0008006" key="6">
    <source>
        <dbReference type="Google" id="ProtNLM"/>
    </source>
</evidence>
<evidence type="ECO:0000256" key="1">
    <source>
        <dbReference type="SAM" id="Phobius"/>
    </source>
</evidence>
<dbReference type="Pfam" id="PF07155">
    <property type="entry name" value="ECF-ribofla_trS"/>
    <property type="match status" value="1"/>
</dbReference>
<dbReference type="GeneID" id="29640044"/>
<dbReference type="eggNOG" id="COG4720">
    <property type="taxonomic scope" value="Bacteria"/>
</dbReference>
<reference evidence="3 4" key="1">
    <citation type="submission" date="2019-04" db="EMBL/GenBank/DDBJ databases">
        <title>Lactobacillus gasseri 7171 assembly.</title>
        <authorList>
            <person name="Joris B.R."/>
            <person name="Giguere D."/>
        </authorList>
    </citation>
    <scope>NUCLEOTIDE SEQUENCE [LARGE SCALE GENOMIC DNA]</scope>
    <source>
        <strain evidence="3 4">7171</strain>
    </source>
</reference>
<feature type="transmembrane region" description="Helical" evidence="1">
    <location>
        <begin position="111"/>
        <end position="132"/>
    </location>
</feature>
<dbReference type="Gene3D" id="1.10.1760.20">
    <property type="match status" value="1"/>
</dbReference>
<organism evidence="2 5">
    <name type="scientific">Lactobacillus gasseri</name>
    <dbReference type="NCBI Taxonomy" id="1596"/>
    <lineage>
        <taxon>Bacteria</taxon>
        <taxon>Bacillati</taxon>
        <taxon>Bacillota</taxon>
        <taxon>Bacilli</taxon>
        <taxon>Lactobacillales</taxon>
        <taxon>Lactobacillaceae</taxon>
        <taxon>Lactobacillus</taxon>
    </lineage>
</organism>
<dbReference type="AlphaFoldDB" id="A0A133P8X4"/>
<dbReference type="Proteomes" id="UP000460112">
    <property type="component" value="Unassembled WGS sequence"/>
</dbReference>
<name>A0A133P8X4_LACGS</name>
<accession>A0A133P8X4</accession>
<keyword evidence="1" id="KW-1133">Transmembrane helix</keyword>
<dbReference type="Proteomes" id="UP000316012">
    <property type="component" value="Unassembled WGS sequence"/>
</dbReference>
<evidence type="ECO:0000313" key="2">
    <source>
        <dbReference type="EMBL" id="KAB1951688.1"/>
    </source>
</evidence>
<dbReference type="EMBL" id="WBOA01000001">
    <property type="protein sequence ID" value="KAB1951688.1"/>
    <property type="molecule type" value="Genomic_DNA"/>
</dbReference>
<reference evidence="2 5" key="2">
    <citation type="submission" date="2019-09" db="EMBL/GenBank/DDBJ databases">
        <title>Investigation of probiotic properties of different lactic acid bacteria.</title>
        <authorList>
            <person name="Jaomanjaka F."/>
            <person name="Blanc P."/>
        </authorList>
    </citation>
    <scope>NUCLEOTIDE SEQUENCE [LARGE SCALE GENOMIC DNA]</scope>
    <source>
        <strain evidence="2 5">BIO6369</strain>
    </source>
</reference>
<feature type="transmembrane region" description="Helical" evidence="1">
    <location>
        <begin position="152"/>
        <end position="173"/>
    </location>
</feature>
<keyword evidence="1" id="KW-0472">Membrane</keyword>
<protein>
    <recommendedName>
        <fullName evidence="6">ECF transporter S component</fullName>
    </recommendedName>
</protein>
<dbReference type="InterPro" id="IPR009825">
    <property type="entry name" value="ECF_substrate-spec-like"/>
</dbReference>
<keyword evidence="4" id="KW-1185">Reference proteome</keyword>
<dbReference type="GO" id="GO:0016020">
    <property type="term" value="C:membrane"/>
    <property type="evidence" value="ECO:0007669"/>
    <property type="project" value="InterPro"/>
</dbReference>
<comment type="caution">
    <text evidence="2">The sequence shown here is derived from an EMBL/GenBank/DDBJ whole genome shotgun (WGS) entry which is preliminary data.</text>
</comment>
<evidence type="ECO:0000313" key="3">
    <source>
        <dbReference type="EMBL" id="TQW14789.1"/>
    </source>
</evidence>
<feature type="transmembrane region" description="Helical" evidence="1">
    <location>
        <begin position="77"/>
        <end position="99"/>
    </location>
</feature>
<dbReference type="OrthoDB" id="2988652at2"/>
<dbReference type="OMA" id="MHYQDSK"/>
<feature type="transmembrane region" description="Helical" evidence="1">
    <location>
        <begin position="40"/>
        <end position="57"/>
    </location>
</feature>
<evidence type="ECO:0000313" key="5">
    <source>
        <dbReference type="Proteomes" id="UP000460112"/>
    </source>
</evidence>
<dbReference type="RefSeq" id="WP_003647547.1">
    <property type="nucleotide sequence ID" value="NZ_CABOGQ010000003.1"/>
</dbReference>
<proteinExistence type="predicted"/>
<feature type="transmembrane region" description="Helical" evidence="1">
    <location>
        <begin position="6"/>
        <end position="28"/>
    </location>
</feature>
<keyword evidence="1" id="KW-0812">Transmembrane</keyword>